<dbReference type="Proteomes" id="UP001266305">
    <property type="component" value="Unassembled WGS sequence"/>
</dbReference>
<evidence type="ECO:0000259" key="1">
    <source>
        <dbReference type="Pfam" id="PF02798"/>
    </source>
</evidence>
<dbReference type="PANTHER" id="PTHR43986:SF1">
    <property type="entry name" value="ELONGATION FACTOR 1-GAMMA"/>
    <property type="match status" value="1"/>
</dbReference>
<dbReference type="SUPFAM" id="SSF52833">
    <property type="entry name" value="Thioredoxin-like"/>
    <property type="match status" value="1"/>
</dbReference>
<evidence type="ECO:0000313" key="2">
    <source>
        <dbReference type="EMBL" id="KAK2116202.1"/>
    </source>
</evidence>
<name>A0ABQ9W3H7_SAGOE</name>
<protein>
    <recommendedName>
        <fullName evidence="1">GST N-terminal domain-containing protein</fullName>
    </recommendedName>
</protein>
<sequence length="183" mass="19780">MAQCTVNAGLKGPLASHQRGGLWAQRSSLSASAVISQGISARTAKTLLNHLLVPTHLLLTANEAFKALIAVQYSRAQVCSLSALPHFHSGQTNSTPEFFRKFPAAKLPAFENNDGFCVFESNDIAYSVSNEEPWGSTPEAAAQVAEWVSSADSYAVPPASTSVFPIWASCTTTNRLLRMQRRR</sequence>
<gene>
    <name evidence="2" type="ORF">P7K49_006828</name>
</gene>
<reference evidence="2 3" key="1">
    <citation type="submission" date="2023-05" db="EMBL/GenBank/DDBJ databases">
        <title>B98-5 Cell Line De Novo Hybrid Assembly: An Optical Mapping Approach.</title>
        <authorList>
            <person name="Kananen K."/>
            <person name="Auerbach J.A."/>
            <person name="Kautto E."/>
            <person name="Blachly J.S."/>
        </authorList>
    </citation>
    <scope>NUCLEOTIDE SEQUENCE [LARGE SCALE GENOMIC DNA]</scope>
    <source>
        <strain evidence="2">B95-8</strain>
        <tissue evidence="2">Cell line</tissue>
    </source>
</reference>
<dbReference type="PANTHER" id="PTHR43986">
    <property type="entry name" value="ELONGATION FACTOR 1-GAMMA"/>
    <property type="match status" value="1"/>
</dbReference>
<feature type="domain" description="GST N-terminal" evidence="1">
    <location>
        <begin position="64"/>
        <end position="126"/>
    </location>
</feature>
<dbReference type="CDD" id="cd03044">
    <property type="entry name" value="GST_N_EF1Bgamma"/>
    <property type="match status" value="1"/>
</dbReference>
<dbReference type="Gene3D" id="3.40.30.10">
    <property type="entry name" value="Glutaredoxin"/>
    <property type="match status" value="1"/>
</dbReference>
<organism evidence="2 3">
    <name type="scientific">Saguinus oedipus</name>
    <name type="common">Cotton-top tamarin</name>
    <name type="synonym">Oedipomidas oedipus</name>
    <dbReference type="NCBI Taxonomy" id="9490"/>
    <lineage>
        <taxon>Eukaryota</taxon>
        <taxon>Metazoa</taxon>
        <taxon>Chordata</taxon>
        <taxon>Craniata</taxon>
        <taxon>Vertebrata</taxon>
        <taxon>Euteleostomi</taxon>
        <taxon>Mammalia</taxon>
        <taxon>Eutheria</taxon>
        <taxon>Euarchontoglires</taxon>
        <taxon>Primates</taxon>
        <taxon>Haplorrhini</taxon>
        <taxon>Platyrrhini</taxon>
        <taxon>Cebidae</taxon>
        <taxon>Callitrichinae</taxon>
        <taxon>Saguinus</taxon>
    </lineage>
</organism>
<comment type="caution">
    <text evidence="2">The sequence shown here is derived from an EMBL/GenBank/DDBJ whole genome shotgun (WGS) entry which is preliminary data.</text>
</comment>
<dbReference type="InterPro" id="IPR036249">
    <property type="entry name" value="Thioredoxin-like_sf"/>
</dbReference>
<keyword evidence="3" id="KW-1185">Reference proteome</keyword>
<accession>A0ABQ9W3H7</accession>
<dbReference type="InterPro" id="IPR050802">
    <property type="entry name" value="EF-GSTs"/>
</dbReference>
<dbReference type="Pfam" id="PF02798">
    <property type="entry name" value="GST_N"/>
    <property type="match status" value="1"/>
</dbReference>
<dbReference type="EMBL" id="JASSZA010000003">
    <property type="protein sequence ID" value="KAK2116202.1"/>
    <property type="molecule type" value="Genomic_DNA"/>
</dbReference>
<proteinExistence type="predicted"/>
<evidence type="ECO:0000313" key="3">
    <source>
        <dbReference type="Proteomes" id="UP001266305"/>
    </source>
</evidence>
<dbReference type="InterPro" id="IPR004045">
    <property type="entry name" value="Glutathione_S-Trfase_N"/>
</dbReference>